<feature type="domain" description="Smf/DprA SLOG" evidence="2">
    <location>
        <begin position="12"/>
        <end position="217"/>
    </location>
</feature>
<dbReference type="Proteomes" id="UP000248724">
    <property type="component" value="Unassembled WGS sequence"/>
</dbReference>
<organism evidence="4 5">
    <name type="scientific">Candidatus Aeolococcus gillhamiae</name>
    <dbReference type="NCBI Taxonomy" id="3127015"/>
    <lineage>
        <taxon>Bacteria</taxon>
        <taxon>Bacillati</taxon>
        <taxon>Candidatus Dormiibacterota</taxon>
        <taxon>Candidatus Dormibacteria</taxon>
        <taxon>Candidatus Aeolococcales</taxon>
        <taxon>Candidatus Aeolococcaceae</taxon>
        <taxon>Candidatus Aeolococcus</taxon>
    </lineage>
</organism>
<dbReference type="Gene3D" id="1.10.10.10">
    <property type="entry name" value="Winged helix-like DNA-binding domain superfamily/Winged helix DNA-binding domain"/>
    <property type="match status" value="1"/>
</dbReference>
<dbReference type="InterPro" id="IPR036388">
    <property type="entry name" value="WH-like_DNA-bd_sf"/>
</dbReference>
<dbReference type="AlphaFoldDB" id="A0A2W6A7A1"/>
<protein>
    <submittedName>
        <fullName evidence="4">DNA-protecting protein DprA</fullName>
    </submittedName>
</protein>
<gene>
    <name evidence="4" type="primary">dprA</name>
    <name evidence="4" type="ORF">DLM65_06285</name>
</gene>
<dbReference type="InterPro" id="IPR003488">
    <property type="entry name" value="DprA"/>
</dbReference>
<evidence type="ECO:0000313" key="4">
    <source>
        <dbReference type="EMBL" id="PZR81208.1"/>
    </source>
</evidence>
<evidence type="ECO:0000259" key="3">
    <source>
        <dbReference type="Pfam" id="PF17782"/>
    </source>
</evidence>
<dbReference type="EMBL" id="QHBU01000119">
    <property type="protein sequence ID" value="PZR81208.1"/>
    <property type="molecule type" value="Genomic_DNA"/>
</dbReference>
<comment type="similarity">
    <text evidence="1">Belongs to the DprA/Smf family.</text>
</comment>
<evidence type="ECO:0000259" key="2">
    <source>
        <dbReference type="Pfam" id="PF02481"/>
    </source>
</evidence>
<reference evidence="4 5" key="1">
    <citation type="journal article" date="2017" name="Nature">
        <title>Atmospheric trace gases support primary production in Antarctic desert surface soil.</title>
        <authorList>
            <person name="Ji M."/>
            <person name="Greening C."/>
            <person name="Vanwonterghem I."/>
            <person name="Carere C.R."/>
            <person name="Bay S.K."/>
            <person name="Steen J.A."/>
            <person name="Montgomery K."/>
            <person name="Lines T."/>
            <person name="Beardall J."/>
            <person name="van Dorst J."/>
            <person name="Snape I."/>
            <person name="Stott M.B."/>
            <person name="Hugenholtz P."/>
            <person name="Ferrari B.C."/>
        </authorList>
    </citation>
    <scope>NUCLEOTIDE SEQUENCE [LARGE SCALE GENOMIC DNA]</scope>
    <source>
        <strain evidence="4">RRmetagenome_bin12</strain>
    </source>
</reference>
<comment type="caution">
    <text evidence="4">The sequence shown here is derived from an EMBL/GenBank/DDBJ whole genome shotgun (WGS) entry which is preliminary data.</text>
</comment>
<dbReference type="SUPFAM" id="SSF102405">
    <property type="entry name" value="MCP/YpsA-like"/>
    <property type="match status" value="1"/>
</dbReference>
<dbReference type="Pfam" id="PF17782">
    <property type="entry name" value="WHD_DprA"/>
    <property type="match status" value="1"/>
</dbReference>
<dbReference type="Gene3D" id="3.40.50.450">
    <property type="match status" value="1"/>
</dbReference>
<sequence>MSVPVAARRLRRGEPGWPERLEHLDCPPDALWVRGTLPAAGAPCVAVVGSRRATPGGLLTAHDIAVDLAAAGVTVVSGMARGIDGATHRGALHGGGSTIAVLGCGIEVCYPGEHLELREQIAAHGCVVSEDGGSEFPLAWRFPRRNRIIAALAEAVVVVEATARSGALSTARWAADLGREVLAVPGSIRNPSSAGTNFLIRDGVRPYLGIADLFEAVPALRRCMTARAVDRPALEALDRSAGGADPLLGRVLDQLTADPVHPDDLAAALGVGVAALASALTTLQLRGAITDVCGGRVARTF</sequence>
<dbReference type="PANTHER" id="PTHR43022:SF1">
    <property type="entry name" value="PROTEIN SMF"/>
    <property type="match status" value="1"/>
</dbReference>
<dbReference type="NCBIfam" id="TIGR00732">
    <property type="entry name" value="dprA"/>
    <property type="match status" value="1"/>
</dbReference>
<dbReference type="PANTHER" id="PTHR43022">
    <property type="entry name" value="PROTEIN SMF"/>
    <property type="match status" value="1"/>
</dbReference>
<dbReference type="InterPro" id="IPR041614">
    <property type="entry name" value="DprA_WH"/>
</dbReference>
<dbReference type="InterPro" id="IPR057666">
    <property type="entry name" value="DrpA_SLOG"/>
</dbReference>
<feature type="domain" description="DprA winged helix" evidence="3">
    <location>
        <begin position="238"/>
        <end position="295"/>
    </location>
</feature>
<accession>A0A2W6A7A1</accession>
<proteinExistence type="inferred from homology"/>
<name>A0A2W6A7A1_9BACT</name>
<evidence type="ECO:0000256" key="1">
    <source>
        <dbReference type="ARBA" id="ARBA00006525"/>
    </source>
</evidence>
<dbReference type="GO" id="GO:0009294">
    <property type="term" value="P:DNA-mediated transformation"/>
    <property type="evidence" value="ECO:0007669"/>
    <property type="project" value="InterPro"/>
</dbReference>
<dbReference type="Pfam" id="PF02481">
    <property type="entry name" value="DNA_processg_A"/>
    <property type="match status" value="1"/>
</dbReference>
<evidence type="ECO:0000313" key="5">
    <source>
        <dbReference type="Proteomes" id="UP000248724"/>
    </source>
</evidence>